<sequence>LEWSSQIPRWHGPLCTNWCFGPPFRPVRSGWCETWALASASCLSSRAQTWH</sequence>
<dbReference type="AlphaFoldDB" id="A0A813F6N5"/>
<evidence type="ECO:0000313" key="1">
    <source>
        <dbReference type="EMBL" id="CAE8607266.1"/>
    </source>
</evidence>
<name>A0A813F6N5_POLGL</name>
<evidence type="ECO:0000313" key="2">
    <source>
        <dbReference type="Proteomes" id="UP000654075"/>
    </source>
</evidence>
<reference evidence="1" key="1">
    <citation type="submission" date="2021-02" db="EMBL/GenBank/DDBJ databases">
        <authorList>
            <person name="Dougan E. K."/>
            <person name="Rhodes N."/>
            <person name="Thang M."/>
            <person name="Chan C."/>
        </authorList>
    </citation>
    <scope>NUCLEOTIDE SEQUENCE</scope>
</reference>
<feature type="non-terminal residue" evidence="1">
    <location>
        <position position="1"/>
    </location>
</feature>
<proteinExistence type="predicted"/>
<keyword evidence="2" id="KW-1185">Reference proteome</keyword>
<comment type="caution">
    <text evidence="1">The sequence shown here is derived from an EMBL/GenBank/DDBJ whole genome shotgun (WGS) entry which is preliminary data.</text>
</comment>
<protein>
    <submittedName>
        <fullName evidence="1">Uncharacterized protein</fullName>
    </submittedName>
</protein>
<dbReference type="Proteomes" id="UP000654075">
    <property type="component" value="Unassembled WGS sequence"/>
</dbReference>
<organism evidence="1 2">
    <name type="scientific">Polarella glacialis</name>
    <name type="common">Dinoflagellate</name>
    <dbReference type="NCBI Taxonomy" id="89957"/>
    <lineage>
        <taxon>Eukaryota</taxon>
        <taxon>Sar</taxon>
        <taxon>Alveolata</taxon>
        <taxon>Dinophyceae</taxon>
        <taxon>Suessiales</taxon>
        <taxon>Suessiaceae</taxon>
        <taxon>Polarella</taxon>
    </lineage>
</organism>
<dbReference type="EMBL" id="CAJNNV010020958">
    <property type="protein sequence ID" value="CAE8607266.1"/>
    <property type="molecule type" value="Genomic_DNA"/>
</dbReference>
<gene>
    <name evidence="1" type="ORF">PGLA1383_LOCUS25202</name>
</gene>
<accession>A0A813F6N5</accession>